<protein>
    <submittedName>
        <fullName evidence="2">Jg8852 protein</fullName>
    </submittedName>
</protein>
<sequence>IRPEPRRQFLSTLAPLTACVGSAAHHEGFYYVPPGDRTSASSATNLDLQEHNESPAPDVVAGTPGYVGNDDDDGSDGADESVILKGAAESDDGLAAFARASAPRTERLRQRYGHDSQPVSSDDEHDDYGKNSFYVY</sequence>
<evidence type="ECO:0000313" key="3">
    <source>
        <dbReference type="Proteomes" id="UP000838756"/>
    </source>
</evidence>
<feature type="non-terminal residue" evidence="2">
    <location>
        <position position="1"/>
    </location>
</feature>
<evidence type="ECO:0000313" key="2">
    <source>
        <dbReference type="EMBL" id="CAH2227163.1"/>
    </source>
</evidence>
<feature type="compositionally biased region" description="Acidic residues" evidence="1">
    <location>
        <begin position="69"/>
        <end position="79"/>
    </location>
</feature>
<feature type="region of interest" description="Disordered" evidence="1">
    <location>
        <begin position="34"/>
        <end position="80"/>
    </location>
</feature>
<proteinExistence type="predicted"/>
<gene>
    <name evidence="2" type="primary">jg8852</name>
    <name evidence="2" type="ORF">PAEG_LOCUS7692</name>
</gene>
<name>A0A8S4R3E5_9NEOP</name>
<feature type="region of interest" description="Disordered" evidence="1">
    <location>
        <begin position="100"/>
        <end position="136"/>
    </location>
</feature>
<feature type="compositionally biased region" description="Basic and acidic residues" evidence="1">
    <location>
        <begin position="104"/>
        <end position="114"/>
    </location>
</feature>
<dbReference type="OrthoDB" id="8197931at2759"/>
<keyword evidence="3" id="KW-1185">Reference proteome</keyword>
<evidence type="ECO:0000256" key="1">
    <source>
        <dbReference type="SAM" id="MobiDB-lite"/>
    </source>
</evidence>
<dbReference type="EMBL" id="CAKXAJ010022581">
    <property type="protein sequence ID" value="CAH2227163.1"/>
    <property type="molecule type" value="Genomic_DNA"/>
</dbReference>
<comment type="caution">
    <text evidence="2">The sequence shown here is derived from an EMBL/GenBank/DDBJ whole genome shotgun (WGS) entry which is preliminary data.</text>
</comment>
<reference evidence="2" key="1">
    <citation type="submission" date="2022-03" db="EMBL/GenBank/DDBJ databases">
        <authorList>
            <person name="Lindestad O."/>
        </authorList>
    </citation>
    <scope>NUCLEOTIDE SEQUENCE</scope>
</reference>
<organism evidence="2 3">
    <name type="scientific">Pararge aegeria aegeria</name>
    <dbReference type="NCBI Taxonomy" id="348720"/>
    <lineage>
        <taxon>Eukaryota</taxon>
        <taxon>Metazoa</taxon>
        <taxon>Ecdysozoa</taxon>
        <taxon>Arthropoda</taxon>
        <taxon>Hexapoda</taxon>
        <taxon>Insecta</taxon>
        <taxon>Pterygota</taxon>
        <taxon>Neoptera</taxon>
        <taxon>Endopterygota</taxon>
        <taxon>Lepidoptera</taxon>
        <taxon>Glossata</taxon>
        <taxon>Ditrysia</taxon>
        <taxon>Papilionoidea</taxon>
        <taxon>Nymphalidae</taxon>
        <taxon>Satyrinae</taxon>
        <taxon>Satyrini</taxon>
        <taxon>Parargina</taxon>
        <taxon>Pararge</taxon>
    </lineage>
</organism>
<feature type="compositionally biased region" description="Polar residues" evidence="1">
    <location>
        <begin position="38"/>
        <end position="47"/>
    </location>
</feature>
<accession>A0A8S4R3E5</accession>
<dbReference type="Proteomes" id="UP000838756">
    <property type="component" value="Unassembled WGS sequence"/>
</dbReference>
<dbReference type="AlphaFoldDB" id="A0A8S4R3E5"/>